<keyword evidence="4" id="KW-1185">Reference proteome</keyword>
<proteinExistence type="inferred from homology"/>
<dbReference type="GO" id="GO:0044659">
    <property type="term" value="P:viral release from host cell by cytolysis"/>
    <property type="evidence" value="ECO:0007669"/>
    <property type="project" value="InterPro"/>
</dbReference>
<reference evidence="4 5" key="1">
    <citation type="submission" date="2018-01" db="EMBL/GenBank/DDBJ databases">
        <title>Superficieibacter electus gen. nov., sp. nov., an extended-spectrum beta-lactamase possessing member of the Enterobacteriaceae family, isolated from intensive care unit surfaces.</title>
        <authorList>
            <person name="Potter R.F."/>
            <person name="D'Souza A.W."/>
        </authorList>
    </citation>
    <scope>NUCLEOTIDE SEQUENCE [LARGE SCALE GENOMIC DNA]</scope>
    <source>
        <strain evidence="3 5">BP-1</strain>
        <strain evidence="2 4">BP-2</strain>
    </source>
</reference>
<name>A0A2P5GP66_9ENTR</name>
<dbReference type="OrthoDB" id="6877134at2"/>
<evidence type="ECO:0000313" key="3">
    <source>
        <dbReference type="EMBL" id="POP48330.1"/>
    </source>
</evidence>
<evidence type="ECO:0000313" key="4">
    <source>
        <dbReference type="Proteomes" id="UP000237073"/>
    </source>
</evidence>
<dbReference type="InterPro" id="IPR004929">
    <property type="entry name" value="I-spanin"/>
</dbReference>
<gene>
    <name evidence="3" type="ORF">CHU32_13755</name>
    <name evidence="2" type="ORF">CHU33_10830</name>
</gene>
<dbReference type="AlphaFoldDB" id="A0A2P5GP66"/>
<accession>A0A2P5GP66</accession>
<dbReference type="EMBL" id="PQGE01000008">
    <property type="protein sequence ID" value="POP44943.1"/>
    <property type="molecule type" value="Genomic_DNA"/>
</dbReference>
<organism evidence="3 5">
    <name type="scientific">Superficieibacter electus</name>
    <dbReference type="NCBI Taxonomy" id="2022662"/>
    <lineage>
        <taxon>Bacteria</taxon>
        <taxon>Pseudomonadati</taxon>
        <taxon>Pseudomonadota</taxon>
        <taxon>Gammaproteobacteria</taxon>
        <taxon>Enterobacterales</taxon>
        <taxon>Enterobacteriaceae</taxon>
        <taxon>Superficieibacter</taxon>
    </lineage>
</organism>
<dbReference type="HAMAP" id="MF_04137">
    <property type="entry name" value="I_SPANIN_LAMBDA"/>
    <property type="match status" value="1"/>
</dbReference>
<comment type="caution">
    <text evidence="3">The sequence shown here is derived from an EMBL/GenBank/DDBJ whole genome shotgun (WGS) entry which is preliminary data.</text>
</comment>
<feature type="coiled-coil region" evidence="1">
    <location>
        <begin position="66"/>
        <end position="93"/>
    </location>
</feature>
<dbReference type="Proteomes" id="UP000237073">
    <property type="component" value="Unassembled WGS sequence"/>
</dbReference>
<protein>
    <submittedName>
        <fullName evidence="3">Lysis protein</fullName>
    </submittedName>
</protein>
<evidence type="ECO:0000313" key="2">
    <source>
        <dbReference type="EMBL" id="POP44943.1"/>
    </source>
</evidence>
<dbReference type="Pfam" id="PF03245">
    <property type="entry name" value="Phage_lysis"/>
    <property type="match status" value="1"/>
</dbReference>
<dbReference type="Proteomes" id="UP000247005">
    <property type="component" value="Unassembled WGS sequence"/>
</dbReference>
<evidence type="ECO:0000313" key="5">
    <source>
        <dbReference type="Proteomes" id="UP000247005"/>
    </source>
</evidence>
<dbReference type="RefSeq" id="WP_103676089.1">
    <property type="nucleotide sequence ID" value="NZ_PQGD01000010.1"/>
</dbReference>
<keyword evidence="1" id="KW-0175">Coiled coil</keyword>
<dbReference type="EMBL" id="PQGD01000010">
    <property type="protein sequence ID" value="POP48330.1"/>
    <property type="molecule type" value="Genomic_DNA"/>
</dbReference>
<sequence>MTFKAKLIGALVIAGLLVALGWAVNHYRDNAIAYKEQRDKAKGDLLLANDAISDMKVRQRDVAALDAKYYGELADAKANIDQLERDVAAGRKRLQLNATCRTNGAPGTTSVDDGTGPRLTDAAERDYFTLRERIETVTKQLTGLQQYVRQQCMR</sequence>
<evidence type="ECO:0000256" key="1">
    <source>
        <dbReference type="SAM" id="Coils"/>
    </source>
</evidence>